<evidence type="ECO:0000313" key="3">
    <source>
        <dbReference type="RefSeq" id="XP_035825887.1"/>
    </source>
</evidence>
<feature type="domain" description="EGF-like" evidence="1">
    <location>
        <begin position="17"/>
        <end position="51"/>
    </location>
</feature>
<proteinExistence type="predicted"/>
<dbReference type="SUPFAM" id="SSF49785">
    <property type="entry name" value="Galactose-binding domain-like"/>
    <property type="match status" value="1"/>
</dbReference>
<feature type="domain" description="EGF-like" evidence="1">
    <location>
        <begin position="177"/>
        <end position="221"/>
    </location>
</feature>
<sequence length="465" mass="50601">MEVKHGGKCPPGRFGRNCRLTCQCQDNTDCDDVTGSCPRGCREGWSGPSCQRENVVLGMPTDMKTSDWSKGARAVDGDLGTCVTSSSNRTGWWRVDMLASRPVFFMEIFFANQTARPGRIRVHVSDYVDTFWGKPCTRIPASHKRSKYSCDLPSEGRYFGLINKLGQITLCEVFVFVCTPYTFGVDCSQECSCTDPTELCNAITGTCVSGCMDGWSGSSCTKPCNGRYGRKCRHACGHCYGNQLCDHVTGICASGCAPGWTGVRCKQECGHGTYGVDCRHRCHHCLDNVTCLPQTGVCPWRCEPGWTGDRCDTECSPGRYGQSCEFPCGQCYEGSVCDRREGICPIGCEPGYEGLFCTKVCSSGLWGPNCRYSCGQCANYSCDRVTGHCDVMGCQHGWMGSRCDAKCPAGLYGRNCAHMCGHCLGQCDVILGRCPSDCKPGWQGSQCLDKCANDTFGPHCTTACG</sequence>
<feature type="domain" description="EGF-like" evidence="1">
    <location>
        <begin position="369"/>
        <end position="404"/>
    </location>
</feature>
<dbReference type="InterPro" id="IPR008979">
    <property type="entry name" value="Galactose-bd-like_sf"/>
</dbReference>
<reference evidence="3" key="1">
    <citation type="submission" date="2025-08" db="UniProtKB">
        <authorList>
            <consortium name="RefSeq"/>
        </authorList>
    </citation>
    <scope>IDENTIFICATION</scope>
</reference>
<evidence type="ECO:0000259" key="1">
    <source>
        <dbReference type="SMART" id="SM00181"/>
    </source>
</evidence>
<dbReference type="GeneID" id="101847727"/>
<dbReference type="Pfam" id="PF22633">
    <property type="entry name" value="F5_F8_type_C_2"/>
    <property type="match status" value="1"/>
</dbReference>
<dbReference type="Gene3D" id="2.60.120.260">
    <property type="entry name" value="Galactose-binding domain-like"/>
    <property type="match status" value="1"/>
</dbReference>
<feature type="domain" description="EGF-like" evidence="1">
    <location>
        <begin position="268"/>
        <end position="312"/>
    </location>
</feature>
<dbReference type="PANTHER" id="PTHR24035">
    <property type="entry name" value="MULTIPLE EPIDERMAL GROWTH FACTOR-LIKE DOMAINS PROTEIN"/>
    <property type="match status" value="1"/>
</dbReference>
<protein>
    <submittedName>
        <fullName evidence="3">Multiple epidermal growth factor-like domains protein 10</fullName>
    </submittedName>
</protein>
<dbReference type="PANTHER" id="PTHR24035:SF109">
    <property type="entry name" value="PROTEIN DRAPER"/>
    <property type="match status" value="1"/>
</dbReference>
<feature type="domain" description="EGF-like" evidence="1">
    <location>
        <begin position="223"/>
        <end position="266"/>
    </location>
</feature>
<keyword evidence="2" id="KW-1185">Reference proteome</keyword>
<accession>A0ABM1VTZ5</accession>
<feature type="domain" description="EGF-like" evidence="1">
    <location>
        <begin position="415"/>
        <end position="448"/>
    </location>
</feature>
<dbReference type="SMART" id="SM00181">
    <property type="entry name" value="EGF"/>
    <property type="match status" value="7"/>
</dbReference>
<gene>
    <name evidence="3" type="primary">LOC101847727</name>
</gene>
<dbReference type="InterPro" id="IPR000742">
    <property type="entry name" value="EGF"/>
</dbReference>
<name>A0ABM1VTZ5_APLCA</name>
<dbReference type="Proteomes" id="UP000694888">
    <property type="component" value="Unplaced"/>
</dbReference>
<organism evidence="2 3">
    <name type="scientific">Aplysia californica</name>
    <name type="common">California sea hare</name>
    <dbReference type="NCBI Taxonomy" id="6500"/>
    <lineage>
        <taxon>Eukaryota</taxon>
        <taxon>Metazoa</taxon>
        <taxon>Spiralia</taxon>
        <taxon>Lophotrochozoa</taxon>
        <taxon>Mollusca</taxon>
        <taxon>Gastropoda</taxon>
        <taxon>Heterobranchia</taxon>
        <taxon>Euthyneura</taxon>
        <taxon>Tectipleura</taxon>
        <taxon>Aplysiida</taxon>
        <taxon>Aplysioidea</taxon>
        <taxon>Aplysiidae</taxon>
        <taxon>Aplysia</taxon>
    </lineage>
</organism>
<dbReference type="RefSeq" id="XP_035825887.1">
    <property type="nucleotide sequence ID" value="XM_035969994.1"/>
</dbReference>
<feature type="domain" description="EGF-like" evidence="1">
    <location>
        <begin position="314"/>
        <end position="358"/>
    </location>
</feature>
<evidence type="ECO:0000313" key="2">
    <source>
        <dbReference type="Proteomes" id="UP000694888"/>
    </source>
</evidence>
<dbReference type="Gene3D" id="2.170.300.10">
    <property type="entry name" value="Tie2 ligand-binding domain superfamily"/>
    <property type="match status" value="3"/>
</dbReference>
<dbReference type="InterPro" id="IPR052108">
    <property type="entry name" value="MEGF/SIB"/>
</dbReference>